<feature type="binding site" evidence="7">
    <location>
        <begin position="190"/>
        <end position="194"/>
    </location>
    <ligand>
        <name>GTP</name>
        <dbReference type="ChEBI" id="CHEBI:37565"/>
    </ligand>
</feature>
<feature type="domain" description="Obg" evidence="10">
    <location>
        <begin position="1"/>
        <end position="158"/>
    </location>
</feature>
<dbReference type="PROSITE" id="PS51883">
    <property type="entry name" value="OBG"/>
    <property type="match status" value="1"/>
</dbReference>
<evidence type="ECO:0000256" key="7">
    <source>
        <dbReference type="HAMAP-Rule" id="MF_01454"/>
    </source>
</evidence>
<feature type="binding site" evidence="7">
    <location>
        <begin position="207"/>
        <end position="210"/>
    </location>
    <ligand>
        <name>GTP</name>
        <dbReference type="ChEBI" id="CHEBI:37565"/>
    </ligand>
</feature>
<evidence type="ECO:0000256" key="3">
    <source>
        <dbReference type="ARBA" id="ARBA00022741"/>
    </source>
</evidence>
<dbReference type="GO" id="GO:0042254">
    <property type="term" value="P:ribosome biogenesis"/>
    <property type="evidence" value="ECO:0007669"/>
    <property type="project" value="UniProtKB-UniRule"/>
</dbReference>
<dbReference type="InterPro" id="IPR036726">
    <property type="entry name" value="GTP1_OBG_dom_sf"/>
</dbReference>
<comment type="cofactor">
    <cofactor evidence="7">
        <name>Mg(2+)</name>
        <dbReference type="ChEBI" id="CHEBI:18420"/>
    </cofactor>
</comment>
<comment type="function">
    <text evidence="7">An essential GTPase which binds GTP, GDP and possibly (p)ppGpp with moderate affinity, with high nucleotide exchange rates and a fairly low GTP hydrolysis rate. Plays a role in control of the cell cycle, stress response, ribosome biogenesis and in those bacteria that undergo differentiation, in morphogenesis control.</text>
</comment>
<gene>
    <name evidence="7" type="primary">obg</name>
    <name evidence="11" type="ORF">A3D68_02465</name>
</gene>
<dbReference type="PROSITE" id="PS51710">
    <property type="entry name" value="G_OBG"/>
    <property type="match status" value="1"/>
</dbReference>
<dbReference type="InterPro" id="IPR045086">
    <property type="entry name" value="OBG_GTPase"/>
</dbReference>
<evidence type="ECO:0000259" key="10">
    <source>
        <dbReference type="PROSITE" id="PS51883"/>
    </source>
</evidence>
<protein>
    <recommendedName>
        <fullName evidence="7">GTPase Obg</fullName>
        <ecNumber evidence="7">3.6.5.-</ecNumber>
    </recommendedName>
    <alternativeName>
        <fullName evidence="7">GTP-binding protein Obg</fullName>
    </alternativeName>
</protein>
<dbReference type="SUPFAM" id="SSF52540">
    <property type="entry name" value="P-loop containing nucleoside triphosphate hydrolases"/>
    <property type="match status" value="1"/>
</dbReference>
<evidence type="ECO:0000313" key="12">
    <source>
        <dbReference type="Proteomes" id="UP000177564"/>
    </source>
</evidence>
<organism evidence="11 12">
    <name type="scientific">Candidatus Adlerbacteria bacterium RIFCSPHIGHO2_02_FULL_52_17</name>
    <dbReference type="NCBI Taxonomy" id="1797240"/>
    <lineage>
        <taxon>Bacteria</taxon>
        <taxon>Candidatus Adleribacteriota</taxon>
    </lineage>
</organism>
<feature type="binding site" evidence="7">
    <location>
        <begin position="304"/>
        <end position="306"/>
    </location>
    <ligand>
        <name>GTP</name>
        <dbReference type="ChEBI" id="CHEBI:37565"/>
    </ligand>
</feature>
<dbReference type="Proteomes" id="UP000177564">
    <property type="component" value="Unassembled WGS sequence"/>
</dbReference>
<dbReference type="PANTHER" id="PTHR11702:SF31">
    <property type="entry name" value="MITOCHONDRIAL RIBOSOME-ASSOCIATED GTPASE 2"/>
    <property type="match status" value="1"/>
</dbReference>
<dbReference type="PRINTS" id="PR00326">
    <property type="entry name" value="GTP1OBG"/>
</dbReference>
<dbReference type="PIRSF" id="PIRSF002401">
    <property type="entry name" value="GTP_bd_Obg/CgtA"/>
    <property type="match status" value="1"/>
</dbReference>
<dbReference type="Gene3D" id="3.40.50.300">
    <property type="entry name" value="P-loop containing nucleotide triphosphate hydrolases"/>
    <property type="match status" value="1"/>
</dbReference>
<dbReference type="SUPFAM" id="SSF82051">
    <property type="entry name" value="Obg GTP-binding protein N-terminal domain"/>
    <property type="match status" value="1"/>
</dbReference>
<feature type="binding site" evidence="7">
    <location>
        <position position="172"/>
    </location>
    <ligand>
        <name>Mg(2+)</name>
        <dbReference type="ChEBI" id="CHEBI:18420"/>
    </ligand>
</feature>
<dbReference type="EMBL" id="MEWU01000009">
    <property type="protein sequence ID" value="OGC83833.1"/>
    <property type="molecule type" value="Genomic_DNA"/>
</dbReference>
<dbReference type="HAMAP" id="MF_01454">
    <property type="entry name" value="GTPase_Obg"/>
    <property type="match status" value="1"/>
</dbReference>
<evidence type="ECO:0000256" key="1">
    <source>
        <dbReference type="ARBA" id="ARBA00007699"/>
    </source>
</evidence>
<dbReference type="Pfam" id="PF01018">
    <property type="entry name" value="GTP1_OBG"/>
    <property type="match status" value="1"/>
</dbReference>
<keyword evidence="6 7" id="KW-0342">GTP-binding</keyword>
<reference evidence="11 12" key="1">
    <citation type="journal article" date="2016" name="Nat. Commun.">
        <title>Thousands of microbial genomes shed light on interconnected biogeochemical processes in an aquifer system.</title>
        <authorList>
            <person name="Anantharaman K."/>
            <person name="Brown C.T."/>
            <person name="Hug L.A."/>
            <person name="Sharon I."/>
            <person name="Castelle C.J."/>
            <person name="Probst A.J."/>
            <person name="Thomas B.C."/>
            <person name="Singh A."/>
            <person name="Wilkins M.J."/>
            <person name="Karaoz U."/>
            <person name="Brodie E.L."/>
            <person name="Williams K.H."/>
            <person name="Hubbard S.S."/>
            <person name="Banfield J.F."/>
        </authorList>
    </citation>
    <scope>NUCLEOTIDE SEQUENCE [LARGE SCALE GENOMIC DNA]</scope>
</reference>
<feature type="binding site" evidence="7">
    <location>
        <begin position="275"/>
        <end position="278"/>
    </location>
    <ligand>
        <name>GTP</name>
        <dbReference type="ChEBI" id="CHEBI:37565"/>
    </ligand>
</feature>
<feature type="domain" description="OBG-type G" evidence="9">
    <location>
        <begin position="159"/>
        <end position="323"/>
    </location>
</feature>
<comment type="similarity">
    <text evidence="1 7">Belongs to the TRAFAC class OBG-HflX-like GTPase superfamily. OBG GTPase family.</text>
</comment>
<evidence type="ECO:0000259" key="9">
    <source>
        <dbReference type="PROSITE" id="PS51710"/>
    </source>
</evidence>
<evidence type="ECO:0000256" key="5">
    <source>
        <dbReference type="ARBA" id="ARBA00022842"/>
    </source>
</evidence>
<dbReference type="NCBIfam" id="NF008956">
    <property type="entry name" value="PRK12299.1"/>
    <property type="match status" value="1"/>
</dbReference>
<keyword evidence="4 7" id="KW-0378">Hydrolase</keyword>
<feature type="binding site" evidence="7">
    <location>
        <position position="192"/>
    </location>
    <ligand>
        <name>Mg(2+)</name>
        <dbReference type="ChEBI" id="CHEBI:18420"/>
    </ligand>
</feature>
<dbReference type="GO" id="GO:0003924">
    <property type="term" value="F:GTPase activity"/>
    <property type="evidence" value="ECO:0007669"/>
    <property type="project" value="UniProtKB-UniRule"/>
</dbReference>
<sequence length="323" mass="34664">MAFVDELIIAARAGHGGDGVVRWLHEKGKEYSGPAGGNGGDGGDFYIRGVRDIGLLARYRGEKRFEAGRGEPGASASMHGARGKDYTLDLPVGSLVTNTQTREQYELLKEGERQMVLKGGRGGAGNAVFKSSVNRSPKESTPGARGEEAQLHIELRLIADAGLMGLPNAGKTSLLNALTGTERKVGSYAFTTLDPNLGVLYGFVLADIPGLIEGAGSGKGLGFKFLRHIARTKMLIHCVSVESDDPLRDYRVVRNEISRFEDGSLAKKPEIVVLTKSDTKSFDEIAKMSKQFKKEVNGVVTTVSVLDDTAVKNLKDTIVSALR</sequence>
<keyword evidence="2 7" id="KW-0963">Cytoplasm</keyword>
<evidence type="ECO:0000256" key="8">
    <source>
        <dbReference type="SAM" id="MobiDB-lite"/>
    </source>
</evidence>
<dbReference type="CDD" id="cd01898">
    <property type="entry name" value="Obg"/>
    <property type="match status" value="1"/>
</dbReference>
<keyword evidence="3 7" id="KW-0547">Nucleotide-binding</keyword>
<dbReference type="GO" id="GO:0005737">
    <property type="term" value="C:cytoplasm"/>
    <property type="evidence" value="ECO:0007669"/>
    <property type="project" value="UniProtKB-SubCell"/>
</dbReference>
<evidence type="ECO:0000313" key="11">
    <source>
        <dbReference type="EMBL" id="OGC83833.1"/>
    </source>
</evidence>
<dbReference type="GO" id="GO:0000287">
    <property type="term" value="F:magnesium ion binding"/>
    <property type="evidence" value="ECO:0007669"/>
    <property type="project" value="InterPro"/>
</dbReference>
<dbReference type="EC" id="3.6.5.-" evidence="7"/>
<dbReference type="InterPro" id="IPR006073">
    <property type="entry name" value="GTP-bd"/>
</dbReference>
<dbReference type="Pfam" id="PF01926">
    <property type="entry name" value="MMR_HSR1"/>
    <property type="match status" value="1"/>
</dbReference>
<dbReference type="InterPro" id="IPR006074">
    <property type="entry name" value="GTP1-OBG_CS"/>
</dbReference>
<dbReference type="STRING" id="1797240.A3D68_02465"/>
<dbReference type="Gene3D" id="2.70.210.12">
    <property type="entry name" value="GTP1/OBG domain"/>
    <property type="match status" value="1"/>
</dbReference>
<comment type="subunit">
    <text evidence="7">Monomer.</text>
</comment>
<proteinExistence type="inferred from homology"/>
<dbReference type="InterPro" id="IPR031167">
    <property type="entry name" value="G_OBG"/>
</dbReference>
<dbReference type="InterPro" id="IPR006169">
    <property type="entry name" value="GTP1_OBG_dom"/>
</dbReference>
<comment type="caution">
    <text evidence="11">The sequence shown here is derived from an EMBL/GenBank/DDBJ whole genome shotgun (WGS) entry which is preliminary data.</text>
</comment>
<accession>A0A1F4XS14</accession>
<name>A0A1F4XS14_9BACT</name>
<evidence type="ECO:0000256" key="6">
    <source>
        <dbReference type="ARBA" id="ARBA00023134"/>
    </source>
</evidence>
<dbReference type="PANTHER" id="PTHR11702">
    <property type="entry name" value="DEVELOPMENTALLY REGULATED GTP-BINDING PROTEIN-RELATED"/>
    <property type="match status" value="1"/>
</dbReference>
<evidence type="ECO:0000256" key="4">
    <source>
        <dbReference type="ARBA" id="ARBA00022801"/>
    </source>
</evidence>
<comment type="caution">
    <text evidence="7">Lacks conserved residue(s) required for the propagation of feature annotation.</text>
</comment>
<dbReference type="NCBIfam" id="TIGR02729">
    <property type="entry name" value="Obg_CgtA"/>
    <property type="match status" value="1"/>
</dbReference>
<dbReference type="AlphaFoldDB" id="A0A1F4XS14"/>
<dbReference type="PROSITE" id="PS00905">
    <property type="entry name" value="GTP1_OBG"/>
    <property type="match status" value="1"/>
</dbReference>
<keyword evidence="5 7" id="KW-0460">Magnesium</keyword>
<keyword evidence="7" id="KW-0479">Metal-binding</keyword>
<comment type="subcellular location">
    <subcellularLocation>
        <location evidence="7">Cytoplasm</location>
    </subcellularLocation>
</comment>
<dbReference type="GO" id="GO:0005525">
    <property type="term" value="F:GTP binding"/>
    <property type="evidence" value="ECO:0007669"/>
    <property type="project" value="UniProtKB-UniRule"/>
</dbReference>
<dbReference type="InterPro" id="IPR014100">
    <property type="entry name" value="GTP-bd_Obg/CgtA"/>
</dbReference>
<feature type="region of interest" description="Disordered" evidence="8">
    <location>
        <begin position="120"/>
        <end position="147"/>
    </location>
</feature>
<evidence type="ECO:0000256" key="2">
    <source>
        <dbReference type="ARBA" id="ARBA00022490"/>
    </source>
</evidence>
<dbReference type="InterPro" id="IPR027417">
    <property type="entry name" value="P-loop_NTPase"/>
</dbReference>
<dbReference type="FunFam" id="2.70.210.12:FF:000001">
    <property type="entry name" value="GTPase Obg"/>
    <property type="match status" value="1"/>
</dbReference>